<dbReference type="AlphaFoldDB" id="A0A6F8U2W8"/>
<dbReference type="Proteomes" id="UP000502259">
    <property type="component" value="Chromosome"/>
</dbReference>
<dbReference type="InterPro" id="IPR037185">
    <property type="entry name" value="EmrE-like"/>
</dbReference>
<keyword evidence="1" id="KW-0472">Membrane</keyword>
<feature type="domain" description="EamA" evidence="2">
    <location>
        <begin position="1"/>
        <end position="73"/>
    </location>
</feature>
<sequence>MSPLWAASARFLVAAVSLSPFVFIQMRRHKLSLKELPWVKLLIIGSFQTVGVMSLLNIGLTATSPSIAAILMASLDFS</sequence>
<reference evidence="3 4" key="1">
    <citation type="submission" date="2020-03" db="EMBL/GenBank/DDBJ databases">
        <title>Complete Genome Sequence of Halomonas hydrothermalis Strain Slthf2, Halophilic Bacterium Isolated from Deep-Sea Hydrothermal-Vent Environments.</title>
        <authorList>
            <person name="Takeyama N."/>
            <person name="Huang M."/>
            <person name="Sato K."/>
            <person name="Galipon J."/>
            <person name="Arakawa K."/>
        </authorList>
    </citation>
    <scope>NUCLEOTIDE SEQUENCE [LARGE SCALE GENOMIC DNA]</scope>
    <source>
        <strain evidence="3 4">Slthf2</strain>
    </source>
</reference>
<evidence type="ECO:0000313" key="4">
    <source>
        <dbReference type="Proteomes" id="UP000502259"/>
    </source>
</evidence>
<accession>A0A6F8U2W8</accession>
<proteinExistence type="predicted"/>
<evidence type="ECO:0000259" key="2">
    <source>
        <dbReference type="Pfam" id="PF00892"/>
    </source>
</evidence>
<dbReference type="SUPFAM" id="SSF103481">
    <property type="entry name" value="Multidrug resistance efflux transporter EmrE"/>
    <property type="match status" value="1"/>
</dbReference>
<dbReference type="InterPro" id="IPR000620">
    <property type="entry name" value="EamA_dom"/>
</dbReference>
<dbReference type="EMBL" id="AP022843">
    <property type="protein sequence ID" value="BCB07534.1"/>
    <property type="molecule type" value="Genomic_DNA"/>
</dbReference>
<dbReference type="Pfam" id="PF00892">
    <property type="entry name" value="EamA"/>
    <property type="match status" value="1"/>
</dbReference>
<protein>
    <recommendedName>
        <fullName evidence="2">EamA domain-containing protein</fullName>
    </recommendedName>
</protein>
<gene>
    <name evidence="3" type="ORF">HHSLTHF2_14240</name>
</gene>
<keyword evidence="4" id="KW-1185">Reference proteome</keyword>
<name>A0A6F8U2W8_9GAMM</name>
<feature type="transmembrane region" description="Helical" evidence="1">
    <location>
        <begin position="6"/>
        <end position="26"/>
    </location>
</feature>
<dbReference type="GO" id="GO:0016020">
    <property type="term" value="C:membrane"/>
    <property type="evidence" value="ECO:0007669"/>
    <property type="project" value="InterPro"/>
</dbReference>
<evidence type="ECO:0000313" key="3">
    <source>
        <dbReference type="EMBL" id="BCB07534.1"/>
    </source>
</evidence>
<evidence type="ECO:0000256" key="1">
    <source>
        <dbReference type="SAM" id="Phobius"/>
    </source>
</evidence>
<keyword evidence="1" id="KW-1133">Transmembrane helix</keyword>
<organism evidence="3 4">
    <name type="scientific">Halomonas hydrothermalis</name>
    <dbReference type="NCBI Taxonomy" id="115561"/>
    <lineage>
        <taxon>Bacteria</taxon>
        <taxon>Pseudomonadati</taxon>
        <taxon>Pseudomonadota</taxon>
        <taxon>Gammaproteobacteria</taxon>
        <taxon>Oceanospirillales</taxon>
        <taxon>Halomonadaceae</taxon>
        <taxon>Halomonas</taxon>
    </lineage>
</organism>
<keyword evidence="1" id="KW-0812">Transmembrane</keyword>